<name>A0A8B8B1D6_CRAVI</name>
<dbReference type="AlphaFoldDB" id="A0A8B8B1D6"/>
<sequence>MSNGRNIQKYCCDGKLLVNICVLFWFMQSIQLSSSSADPSEYTCRISIEHERNGNLTDITDNKGKICMPRDYHLLKDIKEICARTSTETPYKAGNISLGQSCINSSECTGTENAGMCLDGTCYCEDGYVLHGLRCLPGNRDFGESCEANLQCNKSANVGYCGENRTCTCNKGLIRKQGNCYPGNLSLGQSCMHEIQCTGTKNAGRCLNGECFCEEGFVLQRLECLRGKFFKIYIIAGGCVLGVIVLSTAIMLALRGRKCCDKSLKTESMKTNEYSFAEEIDLQYIPRQFNADNLYSDPMENVYNEAHQKEEEEESGNIYNRSQPQFSHRTEDIDTDDYAYNHLHERPVEMSKNVYETTEAVCM</sequence>
<keyword evidence="1" id="KW-0812">Transmembrane</keyword>
<evidence type="ECO:0000313" key="2">
    <source>
        <dbReference type="Proteomes" id="UP000694844"/>
    </source>
</evidence>
<dbReference type="GeneID" id="111106724"/>
<dbReference type="KEGG" id="cvn:111106724"/>
<evidence type="ECO:0000313" key="3">
    <source>
        <dbReference type="RefSeq" id="XP_022297222.1"/>
    </source>
</evidence>
<proteinExistence type="predicted"/>
<protein>
    <submittedName>
        <fullName evidence="3">Uncharacterized protein LOC111106724</fullName>
    </submittedName>
</protein>
<dbReference type="OrthoDB" id="6209863at2759"/>
<keyword evidence="1" id="KW-0472">Membrane</keyword>
<dbReference type="Proteomes" id="UP000694844">
    <property type="component" value="Chromosome 8"/>
</dbReference>
<accession>A0A8B8B1D6</accession>
<gene>
    <name evidence="3" type="primary">LOC111106724</name>
</gene>
<keyword evidence="1" id="KW-1133">Transmembrane helix</keyword>
<organism evidence="2 3">
    <name type="scientific">Crassostrea virginica</name>
    <name type="common">Eastern oyster</name>
    <dbReference type="NCBI Taxonomy" id="6565"/>
    <lineage>
        <taxon>Eukaryota</taxon>
        <taxon>Metazoa</taxon>
        <taxon>Spiralia</taxon>
        <taxon>Lophotrochozoa</taxon>
        <taxon>Mollusca</taxon>
        <taxon>Bivalvia</taxon>
        <taxon>Autobranchia</taxon>
        <taxon>Pteriomorphia</taxon>
        <taxon>Ostreida</taxon>
        <taxon>Ostreoidea</taxon>
        <taxon>Ostreidae</taxon>
        <taxon>Crassostrea</taxon>
    </lineage>
</organism>
<reference evidence="3" key="1">
    <citation type="submission" date="2025-08" db="UniProtKB">
        <authorList>
            <consortium name="RefSeq"/>
        </authorList>
    </citation>
    <scope>IDENTIFICATION</scope>
    <source>
        <tissue evidence="3">Whole sample</tissue>
    </source>
</reference>
<dbReference type="PANTHER" id="PTHR39069:SF8">
    <property type="entry name" value="FI17111P1"/>
    <property type="match status" value="1"/>
</dbReference>
<dbReference type="RefSeq" id="XP_022297222.1">
    <property type="nucleotide sequence ID" value="XM_022441514.1"/>
</dbReference>
<keyword evidence="2" id="KW-1185">Reference proteome</keyword>
<dbReference type="PANTHER" id="PTHR39069">
    <property type="entry name" value="ECDYSONE-INDUCIBLE GENE E1, ISOFORM A"/>
    <property type="match status" value="1"/>
</dbReference>
<evidence type="ECO:0000256" key="1">
    <source>
        <dbReference type="SAM" id="Phobius"/>
    </source>
</evidence>
<feature type="transmembrane region" description="Helical" evidence="1">
    <location>
        <begin position="232"/>
        <end position="254"/>
    </location>
</feature>